<feature type="transmembrane region" description="Helical" evidence="1">
    <location>
        <begin position="356"/>
        <end position="375"/>
    </location>
</feature>
<keyword evidence="1" id="KW-0472">Membrane</keyword>
<feature type="transmembrane region" description="Helical" evidence="1">
    <location>
        <begin position="6"/>
        <end position="25"/>
    </location>
</feature>
<dbReference type="STRING" id="591001.Acfer_2009"/>
<dbReference type="eggNOG" id="COG0786">
    <property type="taxonomic scope" value="Bacteria"/>
</dbReference>
<evidence type="ECO:0000313" key="3">
    <source>
        <dbReference type="Proteomes" id="UP000001902"/>
    </source>
</evidence>
<feature type="transmembrane region" description="Helical" evidence="1">
    <location>
        <begin position="322"/>
        <end position="344"/>
    </location>
</feature>
<dbReference type="AlphaFoldDB" id="D2RMQ4"/>
<feature type="transmembrane region" description="Helical" evidence="1">
    <location>
        <begin position="264"/>
        <end position="282"/>
    </location>
</feature>
<sequence length="447" mass="47859">MNLTDIAIDIATVSFLLCLGFALRVKIAFFRRYFIPASLIAGILGLLLGPQVLGEVSPICLHYSKGIGQWINFAFCFIFATSFLGNSVGKLGRDILSTTVIAGTMHMMQILVGLAIIVALLPFMQDLPMWLGLLPVTGFYGGHGSAGIIGASFGSEGISDAMGIAMTYATIGMFAAVIGGMFLINYGASRGWTSHKVDQAEIDKLTHSSGLLEKGSRPSMAAAVCSPSALDPFAFQFMIVGVIIAISYITRIGLIAIIPFWKRIPLYTMCLLMGAIVGPILGKTKWGQYIDRPSMKRISGLALEYMIVVAVATIRISVLKAYFVPIVVSTIILCGLTAFFSVYLSKKWYGDHWFEVAMGIYGQCTGTLATGLLLIKVLDPDGDTMTSESISGSSTLGSFYQLPNTTMGPMLFLSSPMLYIGGVSAALVAFILAGILFFRVKGKADPA</sequence>
<feature type="transmembrane region" description="Helical" evidence="1">
    <location>
        <begin position="237"/>
        <end position="258"/>
    </location>
</feature>
<organism evidence="2 3">
    <name type="scientific">Acidaminococcus fermentans (strain ATCC 25085 / DSM 20731 / CCUG 9996 / CIP 106432 / VR4)</name>
    <dbReference type="NCBI Taxonomy" id="591001"/>
    <lineage>
        <taxon>Bacteria</taxon>
        <taxon>Bacillati</taxon>
        <taxon>Bacillota</taxon>
        <taxon>Negativicutes</taxon>
        <taxon>Acidaminococcales</taxon>
        <taxon>Acidaminococcaceae</taxon>
        <taxon>Acidaminococcus</taxon>
    </lineage>
</organism>
<dbReference type="KEGG" id="afn:Acfer_2009"/>
<feature type="transmembrane region" description="Helical" evidence="1">
    <location>
        <begin position="298"/>
        <end position="316"/>
    </location>
</feature>
<dbReference type="Proteomes" id="UP000001902">
    <property type="component" value="Chromosome"/>
</dbReference>
<keyword evidence="3" id="KW-1185">Reference proteome</keyword>
<feature type="transmembrane region" description="Helical" evidence="1">
    <location>
        <begin position="32"/>
        <end position="50"/>
    </location>
</feature>
<evidence type="ECO:0000256" key="1">
    <source>
        <dbReference type="SAM" id="Phobius"/>
    </source>
</evidence>
<proteinExistence type="predicted"/>
<evidence type="ECO:0000313" key="2">
    <source>
        <dbReference type="EMBL" id="ADB48356.1"/>
    </source>
</evidence>
<name>D2RMQ4_ACIFV</name>
<dbReference type="HOGENOM" id="CLU_034503_1_0_9"/>
<dbReference type="OrthoDB" id="9801557at2"/>
<keyword evidence="1" id="KW-0812">Transmembrane</keyword>
<feature type="transmembrane region" description="Helical" evidence="1">
    <location>
        <begin position="165"/>
        <end position="186"/>
    </location>
</feature>
<gene>
    <name evidence="2" type="ordered locus">Acfer_2009</name>
</gene>
<dbReference type="PANTHER" id="PTHR36178:SF1">
    <property type="entry name" value="SODIUM_GLUTAMATE SYMPORTER"/>
    <property type="match status" value="1"/>
</dbReference>
<dbReference type="PANTHER" id="PTHR36178">
    <property type="entry name" value="SLR0625 PROTEIN"/>
    <property type="match status" value="1"/>
</dbReference>
<feature type="transmembrane region" description="Helical" evidence="1">
    <location>
        <begin position="70"/>
        <end position="88"/>
    </location>
</feature>
<dbReference type="GeneID" id="78335702"/>
<protein>
    <submittedName>
        <fullName evidence="2">Sodium/glutamate symporter</fullName>
    </submittedName>
</protein>
<dbReference type="GO" id="GO:0015501">
    <property type="term" value="F:glutamate:sodium symporter activity"/>
    <property type="evidence" value="ECO:0007669"/>
    <property type="project" value="InterPro"/>
</dbReference>
<keyword evidence="1" id="KW-1133">Transmembrane helix</keyword>
<accession>D2RMQ4</accession>
<feature type="transmembrane region" description="Helical" evidence="1">
    <location>
        <begin position="417"/>
        <end position="438"/>
    </location>
</feature>
<dbReference type="EMBL" id="CP001859">
    <property type="protein sequence ID" value="ADB48356.1"/>
    <property type="molecule type" value="Genomic_DNA"/>
</dbReference>
<dbReference type="InterPro" id="IPR004445">
    <property type="entry name" value="GltS"/>
</dbReference>
<reference evidence="2 3" key="1">
    <citation type="journal article" date="2010" name="Stand. Genomic Sci.">
        <title>Complete genome sequence of Acidaminococcus fermentans type strain (VR4).</title>
        <authorList>
            <person name="Chang Y.J."/>
            <person name="Pukall R."/>
            <person name="Saunders E."/>
            <person name="Lapidus A."/>
            <person name="Copeland A."/>
            <person name="Nolan M."/>
            <person name="Glavina Del Rio T."/>
            <person name="Lucas S."/>
            <person name="Chen F."/>
            <person name="Tice H."/>
            <person name="Cheng J.F."/>
            <person name="Han C."/>
            <person name="Detter J.C."/>
            <person name="Bruce D."/>
            <person name="Goodwin L."/>
            <person name="Pitluck S."/>
            <person name="Mikhailova N."/>
            <person name="Liolios K."/>
            <person name="Pati A."/>
            <person name="Ivanova N."/>
            <person name="Mavromatis K."/>
            <person name="Chen A."/>
            <person name="Palaniappan K."/>
            <person name="Land M."/>
            <person name="Hauser L."/>
            <person name="Jeffries C.D."/>
            <person name="Brettin T."/>
            <person name="Rohde M."/>
            <person name="Goker M."/>
            <person name="Bristow J."/>
            <person name="Eisen J.A."/>
            <person name="Markowitz V."/>
            <person name="Hugenholtz P."/>
            <person name="Kyrpides N.C."/>
            <person name="Klenk H.P."/>
        </authorList>
    </citation>
    <scope>NUCLEOTIDE SEQUENCE [LARGE SCALE GENOMIC DNA]</scope>
    <source>
        <strain evidence="3">ATCC 25085 / DSM 20731 / CCUG 9996 / CIP 106432 / VR4</strain>
    </source>
</reference>
<dbReference type="RefSeq" id="WP_012939336.1">
    <property type="nucleotide sequence ID" value="NC_013740.1"/>
</dbReference>
<feature type="transmembrane region" description="Helical" evidence="1">
    <location>
        <begin position="100"/>
        <end position="124"/>
    </location>
</feature>
<dbReference type="GO" id="GO:0015813">
    <property type="term" value="P:L-glutamate transmembrane transport"/>
    <property type="evidence" value="ECO:0007669"/>
    <property type="project" value="InterPro"/>
</dbReference>
<dbReference type="GO" id="GO:0016020">
    <property type="term" value="C:membrane"/>
    <property type="evidence" value="ECO:0007669"/>
    <property type="project" value="InterPro"/>
</dbReference>